<organism evidence="2 3">
    <name type="scientific">Dictyostelium purpureum</name>
    <name type="common">Slime mold</name>
    <dbReference type="NCBI Taxonomy" id="5786"/>
    <lineage>
        <taxon>Eukaryota</taxon>
        <taxon>Amoebozoa</taxon>
        <taxon>Evosea</taxon>
        <taxon>Eumycetozoa</taxon>
        <taxon>Dictyostelia</taxon>
        <taxon>Dictyosteliales</taxon>
        <taxon>Dictyosteliaceae</taxon>
        <taxon>Dictyostelium</taxon>
    </lineage>
</organism>
<gene>
    <name evidence="2" type="ORF">DICPUDRAFT_81989</name>
</gene>
<dbReference type="SUPFAM" id="SSF81442">
    <property type="entry name" value="Cytochrome c oxidase subunit I-like"/>
    <property type="match status" value="1"/>
</dbReference>
<dbReference type="AlphaFoldDB" id="F0ZV68"/>
<dbReference type="GeneID" id="10507493"/>
<dbReference type="OrthoDB" id="15863at2759"/>
<feature type="transmembrane region" description="Helical" evidence="1">
    <location>
        <begin position="64"/>
        <end position="90"/>
    </location>
</feature>
<evidence type="ECO:0000256" key="1">
    <source>
        <dbReference type="SAM" id="Phobius"/>
    </source>
</evidence>
<keyword evidence="1" id="KW-1133">Transmembrane helix</keyword>
<feature type="transmembrane region" description="Helical" evidence="1">
    <location>
        <begin position="40"/>
        <end position="57"/>
    </location>
</feature>
<dbReference type="InParanoid" id="F0ZV68"/>
<protein>
    <submittedName>
        <fullName evidence="2">Uncharacterized protein</fullName>
    </submittedName>
</protein>
<dbReference type="eggNOG" id="ENOG502RHXH">
    <property type="taxonomic scope" value="Eukaryota"/>
</dbReference>
<dbReference type="FunCoup" id="F0ZV68">
    <property type="interactions" value="1"/>
</dbReference>
<keyword evidence="1" id="KW-0812">Transmembrane</keyword>
<dbReference type="Proteomes" id="UP000001064">
    <property type="component" value="Unassembled WGS sequence"/>
</dbReference>
<keyword evidence="3" id="KW-1185">Reference proteome</keyword>
<keyword evidence="1" id="KW-0472">Membrane</keyword>
<feature type="transmembrane region" description="Helical" evidence="1">
    <location>
        <begin position="16"/>
        <end position="34"/>
    </location>
</feature>
<dbReference type="VEuPathDB" id="AmoebaDB:DICPUDRAFT_81989"/>
<reference evidence="3" key="1">
    <citation type="journal article" date="2011" name="Genome Biol.">
        <title>Comparative genomics of the social amoebae Dictyostelium discoideum and Dictyostelium purpureum.</title>
        <authorList>
            <consortium name="US DOE Joint Genome Institute (JGI-PGF)"/>
            <person name="Sucgang R."/>
            <person name="Kuo A."/>
            <person name="Tian X."/>
            <person name="Salerno W."/>
            <person name="Parikh A."/>
            <person name="Feasley C.L."/>
            <person name="Dalin E."/>
            <person name="Tu H."/>
            <person name="Huang E."/>
            <person name="Barry K."/>
            <person name="Lindquist E."/>
            <person name="Shapiro H."/>
            <person name="Bruce D."/>
            <person name="Schmutz J."/>
            <person name="Salamov A."/>
            <person name="Fey P."/>
            <person name="Gaudet P."/>
            <person name="Anjard C."/>
            <person name="Babu M.M."/>
            <person name="Basu S."/>
            <person name="Bushmanova Y."/>
            <person name="van der Wel H."/>
            <person name="Katoh-Kurasawa M."/>
            <person name="Dinh C."/>
            <person name="Coutinho P.M."/>
            <person name="Saito T."/>
            <person name="Elias M."/>
            <person name="Schaap P."/>
            <person name="Kay R.R."/>
            <person name="Henrissat B."/>
            <person name="Eichinger L."/>
            <person name="Rivero F."/>
            <person name="Putnam N.H."/>
            <person name="West C.M."/>
            <person name="Loomis W.F."/>
            <person name="Chisholm R.L."/>
            <person name="Shaulsky G."/>
            <person name="Strassmann J.E."/>
            <person name="Queller D.C."/>
            <person name="Kuspa A."/>
            <person name="Grigoriev I.V."/>
        </authorList>
    </citation>
    <scope>NUCLEOTIDE SEQUENCE [LARGE SCALE GENOMIC DNA]</scope>
    <source>
        <strain evidence="3">QSDP1</strain>
    </source>
</reference>
<accession>F0ZV68</accession>
<dbReference type="KEGG" id="dpp:DICPUDRAFT_81989"/>
<dbReference type="OMA" id="QKDSRFG"/>
<dbReference type="EMBL" id="GL871208">
    <property type="protein sequence ID" value="EGC32175.1"/>
    <property type="molecule type" value="Genomic_DNA"/>
</dbReference>
<proteinExistence type="predicted"/>
<dbReference type="InterPro" id="IPR036927">
    <property type="entry name" value="Cyt_c_oxase-like_su1_sf"/>
</dbReference>
<name>F0ZV68_DICPU</name>
<dbReference type="RefSeq" id="XP_003291313.1">
    <property type="nucleotide sequence ID" value="XM_003291265.1"/>
</dbReference>
<evidence type="ECO:0000313" key="3">
    <source>
        <dbReference type="Proteomes" id="UP000001064"/>
    </source>
</evidence>
<feature type="transmembrane region" description="Helical" evidence="1">
    <location>
        <begin position="110"/>
        <end position="130"/>
    </location>
</feature>
<evidence type="ECO:0000313" key="2">
    <source>
        <dbReference type="EMBL" id="EGC32175.1"/>
    </source>
</evidence>
<sequence>MVMMNEEYIALTKPQYFFIVACAFLGTLGVMGWCQNPFDIILGLANMPLMIIGVRGIHKRKKPWLWIFMWAMVALGILYSISLAVVLILYYKHRKDEDFKTSNFGFVPDVVVDAIKALYCLGLAIFTSFIRKTLDQTYKKPSSQMNRI</sequence>